<dbReference type="AlphaFoldDB" id="A0A1H0KZB0"/>
<gene>
    <name evidence="1" type="ORF">SAMN05421507_103119</name>
</gene>
<proteinExistence type="predicted"/>
<keyword evidence="2" id="KW-1185">Reference proteome</keyword>
<evidence type="ECO:0000313" key="1">
    <source>
        <dbReference type="EMBL" id="SDO61112.1"/>
    </source>
</evidence>
<name>A0A1H0KZB0_9PSEU</name>
<reference evidence="2" key="1">
    <citation type="submission" date="2016-10" db="EMBL/GenBank/DDBJ databases">
        <authorList>
            <person name="Varghese N."/>
            <person name="Submissions S."/>
        </authorList>
    </citation>
    <scope>NUCLEOTIDE SEQUENCE [LARGE SCALE GENOMIC DNA]</scope>
    <source>
        <strain evidence="2">CGMCC 4.6609</strain>
    </source>
</reference>
<protein>
    <submittedName>
        <fullName evidence="1">Uncharacterized protein</fullName>
    </submittedName>
</protein>
<dbReference type="RefSeq" id="WP_143022609.1">
    <property type="nucleotide sequence ID" value="NZ_FNIX01000003.1"/>
</dbReference>
<dbReference type="Proteomes" id="UP000199691">
    <property type="component" value="Unassembled WGS sequence"/>
</dbReference>
<sequence length="65" mass="7112">MRVALTAASTVRGRLWADGFVVERHLCPRAGNRDRHEAEQGSAAAVLRVKTAHPGVPGWRPEAIR</sequence>
<accession>A0A1H0KZB0</accession>
<organism evidence="1 2">
    <name type="scientific">Lentzea jiangxiensis</name>
    <dbReference type="NCBI Taxonomy" id="641025"/>
    <lineage>
        <taxon>Bacteria</taxon>
        <taxon>Bacillati</taxon>
        <taxon>Actinomycetota</taxon>
        <taxon>Actinomycetes</taxon>
        <taxon>Pseudonocardiales</taxon>
        <taxon>Pseudonocardiaceae</taxon>
        <taxon>Lentzea</taxon>
    </lineage>
</organism>
<dbReference type="EMBL" id="FNIX01000003">
    <property type="protein sequence ID" value="SDO61112.1"/>
    <property type="molecule type" value="Genomic_DNA"/>
</dbReference>
<evidence type="ECO:0000313" key="2">
    <source>
        <dbReference type="Proteomes" id="UP000199691"/>
    </source>
</evidence>